<name>A0AAV5ULR5_9BILA</name>
<gene>
    <name evidence="1" type="ORF">PENTCL1PPCAC_29307</name>
</gene>
<dbReference type="AlphaFoldDB" id="A0AAV5ULR5"/>
<accession>A0AAV5ULR5</accession>
<comment type="caution">
    <text evidence="1">The sequence shown here is derived from an EMBL/GenBank/DDBJ whole genome shotgun (WGS) entry which is preliminary data.</text>
</comment>
<feature type="non-terminal residue" evidence="1">
    <location>
        <position position="136"/>
    </location>
</feature>
<keyword evidence="2" id="KW-1185">Reference proteome</keyword>
<reference evidence="1" key="1">
    <citation type="submission" date="2023-10" db="EMBL/GenBank/DDBJ databases">
        <title>Genome assembly of Pristionchus species.</title>
        <authorList>
            <person name="Yoshida K."/>
            <person name="Sommer R.J."/>
        </authorList>
    </citation>
    <scope>NUCLEOTIDE SEQUENCE</scope>
    <source>
        <strain evidence="1">RS0144</strain>
    </source>
</reference>
<dbReference type="EMBL" id="BTSX01000006">
    <property type="protein sequence ID" value="GMT07133.1"/>
    <property type="molecule type" value="Genomic_DNA"/>
</dbReference>
<proteinExistence type="predicted"/>
<organism evidence="1 2">
    <name type="scientific">Pristionchus entomophagus</name>
    <dbReference type="NCBI Taxonomy" id="358040"/>
    <lineage>
        <taxon>Eukaryota</taxon>
        <taxon>Metazoa</taxon>
        <taxon>Ecdysozoa</taxon>
        <taxon>Nematoda</taxon>
        <taxon>Chromadorea</taxon>
        <taxon>Rhabditida</taxon>
        <taxon>Rhabditina</taxon>
        <taxon>Diplogasteromorpha</taxon>
        <taxon>Diplogasteroidea</taxon>
        <taxon>Neodiplogasteridae</taxon>
        <taxon>Pristionchus</taxon>
    </lineage>
</organism>
<protein>
    <submittedName>
        <fullName evidence="1">Uncharacterized protein</fullName>
    </submittedName>
</protein>
<sequence>RTELAGVRHRVLEWVRARSGEPWGVEARLLLTVHAILPGDGIAWRPVGKLITNPVGPLEVPTVPFESEPVPSLERPTCDEEEVLSIVVDSGHKTLLPQAILLGGVVDSGDVSDLELTHGKFSPFLIHHIVGIESIR</sequence>
<dbReference type="Proteomes" id="UP001432027">
    <property type="component" value="Unassembled WGS sequence"/>
</dbReference>
<evidence type="ECO:0000313" key="2">
    <source>
        <dbReference type="Proteomes" id="UP001432027"/>
    </source>
</evidence>
<feature type="non-terminal residue" evidence="1">
    <location>
        <position position="1"/>
    </location>
</feature>
<evidence type="ECO:0000313" key="1">
    <source>
        <dbReference type="EMBL" id="GMT07133.1"/>
    </source>
</evidence>